<sequence>MSIEKKKKKKARTKNISYKETPGKQDSSFVSLRFDKVQLQRPQIKYPALDDQDWWTWWTIADAYIILS</sequence>
<evidence type="ECO:0000313" key="3">
    <source>
        <dbReference type="Proteomes" id="UP000054321"/>
    </source>
</evidence>
<reference evidence="2 3" key="1">
    <citation type="submission" date="2014-04" db="EMBL/GenBank/DDBJ databases">
        <authorList>
            <consortium name="DOE Joint Genome Institute"/>
            <person name="Kuo A."/>
            <person name="Martino E."/>
            <person name="Perotto S."/>
            <person name="Kohler A."/>
            <person name="Nagy L.G."/>
            <person name="Floudas D."/>
            <person name="Copeland A."/>
            <person name="Barry K.W."/>
            <person name="Cichocki N."/>
            <person name="Veneault-Fourrey C."/>
            <person name="LaButti K."/>
            <person name="Lindquist E.A."/>
            <person name="Lipzen A."/>
            <person name="Lundell T."/>
            <person name="Morin E."/>
            <person name="Murat C."/>
            <person name="Sun H."/>
            <person name="Tunlid A."/>
            <person name="Henrissat B."/>
            <person name="Grigoriev I.V."/>
            <person name="Hibbett D.S."/>
            <person name="Martin F."/>
            <person name="Nordberg H.P."/>
            <person name="Cantor M.N."/>
            <person name="Hua S.X."/>
        </authorList>
    </citation>
    <scope>NUCLEOTIDE SEQUENCE [LARGE SCALE GENOMIC DNA]</scope>
    <source>
        <strain evidence="2 3">Zn</strain>
    </source>
</reference>
<accession>A0A0C3I086</accession>
<gene>
    <name evidence="2" type="ORF">OIDMADRAFT_16359</name>
</gene>
<evidence type="ECO:0000256" key="1">
    <source>
        <dbReference type="SAM" id="MobiDB-lite"/>
    </source>
</evidence>
<feature type="compositionally biased region" description="Basic residues" evidence="1">
    <location>
        <begin position="1"/>
        <end position="13"/>
    </location>
</feature>
<keyword evidence="3" id="KW-1185">Reference proteome</keyword>
<reference evidence="3" key="2">
    <citation type="submission" date="2015-01" db="EMBL/GenBank/DDBJ databases">
        <title>Evolutionary Origins and Diversification of the Mycorrhizal Mutualists.</title>
        <authorList>
            <consortium name="DOE Joint Genome Institute"/>
            <consortium name="Mycorrhizal Genomics Consortium"/>
            <person name="Kohler A."/>
            <person name="Kuo A."/>
            <person name="Nagy L.G."/>
            <person name="Floudas D."/>
            <person name="Copeland A."/>
            <person name="Barry K.W."/>
            <person name="Cichocki N."/>
            <person name="Veneault-Fourrey C."/>
            <person name="LaButti K."/>
            <person name="Lindquist E.A."/>
            <person name="Lipzen A."/>
            <person name="Lundell T."/>
            <person name="Morin E."/>
            <person name="Murat C."/>
            <person name="Riley R."/>
            <person name="Ohm R."/>
            <person name="Sun H."/>
            <person name="Tunlid A."/>
            <person name="Henrissat B."/>
            <person name="Grigoriev I.V."/>
            <person name="Hibbett D.S."/>
            <person name="Martin F."/>
        </authorList>
    </citation>
    <scope>NUCLEOTIDE SEQUENCE [LARGE SCALE GENOMIC DNA]</scope>
    <source>
        <strain evidence="3">Zn</strain>
    </source>
</reference>
<dbReference type="EMBL" id="KN832870">
    <property type="protein sequence ID" value="KIN07857.1"/>
    <property type="molecule type" value="Genomic_DNA"/>
</dbReference>
<protein>
    <submittedName>
        <fullName evidence="2">Uncharacterized protein</fullName>
    </submittedName>
</protein>
<evidence type="ECO:0000313" key="2">
    <source>
        <dbReference type="EMBL" id="KIN07857.1"/>
    </source>
</evidence>
<dbReference type="InParanoid" id="A0A0C3I086"/>
<dbReference type="HOGENOM" id="CLU_2794586_0_0_1"/>
<name>A0A0C3I086_OIDMZ</name>
<feature type="region of interest" description="Disordered" evidence="1">
    <location>
        <begin position="1"/>
        <end position="25"/>
    </location>
</feature>
<proteinExistence type="predicted"/>
<dbReference type="AlphaFoldDB" id="A0A0C3I086"/>
<feature type="compositionally biased region" description="Polar residues" evidence="1">
    <location>
        <begin position="14"/>
        <end position="25"/>
    </location>
</feature>
<dbReference type="Proteomes" id="UP000054321">
    <property type="component" value="Unassembled WGS sequence"/>
</dbReference>
<organism evidence="2 3">
    <name type="scientific">Oidiodendron maius (strain Zn)</name>
    <dbReference type="NCBI Taxonomy" id="913774"/>
    <lineage>
        <taxon>Eukaryota</taxon>
        <taxon>Fungi</taxon>
        <taxon>Dikarya</taxon>
        <taxon>Ascomycota</taxon>
        <taxon>Pezizomycotina</taxon>
        <taxon>Leotiomycetes</taxon>
        <taxon>Leotiomycetes incertae sedis</taxon>
        <taxon>Myxotrichaceae</taxon>
        <taxon>Oidiodendron</taxon>
    </lineage>
</organism>